<protein>
    <submittedName>
        <fullName evidence="2">Uncharacterized protein</fullName>
    </submittedName>
</protein>
<proteinExistence type="predicted"/>
<reference evidence="3" key="1">
    <citation type="journal article" date="2019" name="Nat. Commun.">
        <title>The genome of broomcorn millet.</title>
        <authorList>
            <person name="Zou C."/>
            <person name="Miki D."/>
            <person name="Li D."/>
            <person name="Tang Q."/>
            <person name="Xiao L."/>
            <person name="Rajput S."/>
            <person name="Deng P."/>
            <person name="Jia W."/>
            <person name="Huang R."/>
            <person name="Zhang M."/>
            <person name="Sun Y."/>
            <person name="Hu J."/>
            <person name="Fu X."/>
            <person name="Schnable P.S."/>
            <person name="Li F."/>
            <person name="Zhang H."/>
            <person name="Feng B."/>
            <person name="Zhu X."/>
            <person name="Liu R."/>
            <person name="Schnable J.C."/>
            <person name="Zhu J.-K."/>
            <person name="Zhang H."/>
        </authorList>
    </citation>
    <scope>NUCLEOTIDE SEQUENCE [LARGE SCALE GENOMIC DNA]</scope>
</reference>
<feature type="compositionally biased region" description="Basic and acidic residues" evidence="1">
    <location>
        <begin position="32"/>
        <end position="42"/>
    </location>
</feature>
<accession>A0A3L6TAB5</accession>
<organism evidence="2 3">
    <name type="scientific">Panicum miliaceum</name>
    <name type="common">Proso millet</name>
    <name type="synonym">Broomcorn millet</name>
    <dbReference type="NCBI Taxonomy" id="4540"/>
    <lineage>
        <taxon>Eukaryota</taxon>
        <taxon>Viridiplantae</taxon>
        <taxon>Streptophyta</taxon>
        <taxon>Embryophyta</taxon>
        <taxon>Tracheophyta</taxon>
        <taxon>Spermatophyta</taxon>
        <taxon>Magnoliopsida</taxon>
        <taxon>Liliopsida</taxon>
        <taxon>Poales</taxon>
        <taxon>Poaceae</taxon>
        <taxon>PACMAD clade</taxon>
        <taxon>Panicoideae</taxon>
        <taxon>Panicodae</taxon>
        <taxon>Paniceae</taxon>
        <taxon>Panicinae</taxon>
        <taxon>Panicum</taxon>
        <taxon>Panicum sect. Panicum</taxon>
    </lineage>
</organism>
<feature type="region of interest" description="Disordered" evidence="1">
    <location>
        <begin position="32"/>
        <end position="54"/>
    </location>
</feature>
<dbReference type="EMBL" id="PQIB02000002">
    <property type="protein sequence ID" value="RLN34243.1"/>
    <property type="molecule type" value="Genomic_DNA"/>
</dbReference>
<keyword evidence="3" id="KW-1185">Reference proteome</keyword>
<gene>
    <name evidence="2" type="ORF">C2845_PM03G06610</name>
</gene>
<name>A0A3L6TAB5_PANMI</name>
<evidence type="ECO:0000313" key="2">
    <source>
        <dbReference type="EMBL" id="RLN34243.1"/>
    </source>
</evidence>
<dbReference type="AlphaFoldDB" id="A0A3L6TAB5"/>
<evidence type="ECO:0000313" key="3">
    <source>
        <dbReference type="Proteomes" id="UP000275267"/>
    </source>
</evidence>
<dbReference type="Proteomes" id="UP000275267">
    <property type="component" value="Unassembled WGS sequence"/>
</dbReference>
<evidence type="ECO:0000256" key="1">
    <source>
        <dbReference type="SAM" id="MobiDB-lite"/>
    </source>
</evidence>
<comment type="caution">
    <text evidence="2">The sequence shown here is derived from an EMBL/GenBank/DDBJ whole genome shotgun (WGS) entry which is preliminary data.</text>
</comment>
<sequence length="54" mass="6261">MLKRDGNSIERCAEGQKPWCKEAEARWERKMLQKASNKERSSGKQKCCGSKGMW</sequence>